<gene>
    <name evidence="2" type="ORF">AAHA92_09191</name>
</gene>
<dbReference type="PANTHER" id="PTHR37722">
    <property type="entry name" value="OS01G0167700 PROTEIN"/>
    <property type="match status" value="1"/>
</dbReference>
<accession>A0ABD1HQK2</accession>
<feature type="compositionally biased region" description="Basic residues" evidence="1">
    <location>
        <begin position="8"/>
        <end position="24"/>
    </location>
</feature>
<dbReference type="EMBL" id="JBEAFC010000004">
    <property type="protein sequence ID" value="KAL1558764.1"/>
    <property type="molecule type" value="Genomic_DNA"/>
</dbReference>
<organism evidence="2 3">
    <name type="scientific">Salvia divinorum</name>
    <name type="common">Maria pastora</name>
    <name type="synonym">Diviner's sage</name>
    <dbReference type="NCBI Taxonomy" id="28513"/>
    <lineage>
        <taxon>Eukaryota</taxon>
        <taxon>Viridiplantae</taxon>
        <taxon>Streptophyta</taxon>
        <taxon>Embryophyta</taxon>
        <taxon>Tracheophyta</taxon>
        <taxon>Spermatophyta</taxon>
        <taxon>Magnoliopsida</taxon>
        <taxon>eudicotyledons</taxon>
        <taxon>Gunneridae</taxon>
        <taxon>Pentapetalae</taxon>
        <taxon>asterids</taxon>
        <taxon>lamiids</taxon>
        <taxon>Lamiales</taxon>
        <taxon>Lamiaceae</taxon>
        <taxon>Nepetoideae</taxon>
        <taxon>Mentheae</taxon>
        <taxon>Salviinae</taxon>
        <taxon>Salvia</taxon>
        <taxon>Salvia subgen. Calosphace</taxon>
    </lineage>
</organism>
<evidence type="ECO:0000313" key="3">
    <source>
        <dbReference type="Proteomes" id="UP001567538"/>
    </source>
</evidence>
<feature type="region of interest" description="Disordered" evidence="1">
    <location>
        <begin position="458"/>
        <end position="480"/>
    </location>
</feature>
<dbReference type="PANTHER" id="PTHR37722:SF2">
    <property type="entry name" value="OS01G0167700 PROTEIN"/>
    <property type="match status" value="1"/>
</dbReference>
<sequence length="494" mass="55747">MLQWMGGSRRKVTTSRKSIHKRQKQYFEQRRRQQQRAGLESYFDGKRACTLHCDYSRSLDILSLQNLSTLAQEHNTSTTTASDNLENADFSPKDQDALPSQVIFTSDGVSVDQAENNEWAPSNGTEAEYPKKVSVHLQNGNGNLAGNFSELDSFKLSMSHQIRVIDLLGDDSTSNAEENSLQQEGHVAFSVEGLGQVETETPVHSPKIPGRSFLDCYSPPKKAVRVPITSKNLDYGFHGLGSRLDVLMQDIDFSPCSSTIDQSFCTRDMINAAGDPKQNFLNFRTPSPDNWNCSNMPGILENDELVYNKRDSSRRIWEGPSFLDDGFDDLEEQESFCTNFDGRGVGFDDYYLPKSTWKQDLDFEGWDVNKKRSSIRSPQTYNVKASVSNNIRCPKSLWKQDLDVEGWDINKKRSGIKRPETYNVKESPGPYPEHLTMKDLYGIQISDKRWHSDIEIGNDVKDNNSVTDDSRSRSLASEESCSCTAERGASINKS</sequence>
<feature type="region of interest" description="Disordered" evidence="1">
    <location>
        <begin position="1"/>
        <end position="33"/>
    </location>
</feature>
<protein>
    <submittedName>
        <fullName evidence="2">Uncharacterized protein</fullName>
    </submittedName>
</protein>
<dbReference type="AlphaFoldDB" id="A0ABD1HQK2"/>
<reference evidence="2 3" key="1">
    <citation type="submission" date="2024-06" db="EMBL/GenBank/DDBJ databases">
        <title>A chromosome level genome sequence of Diviner's sage (Salvia divinorum).</title>
        <authorList>
            <person name="Ford S.A."/>
            <person name="Ro D.-K."/>
            <person name="Ness R.W."/>
            <person name="Phillips M.A."/>
        </authorList>
    </citation>
    <scope>NUCLEOTIDE SEQUENCE [LARGE SCALE GENOMIC DNA]</scope>
    <source>
        <strain evidence="2">SAF-2024a</strain>
        <tissue evidence="2">Leaf</tissue>
    </source>
</reference>
<keyword evidence="3" id="KW-1185">Reference proteome</keyword>
<dbReference type="EMBL" id="JBEAFC010000004">
    <property type="protein sequence ID" value="KAL1558765.1"/>
    <property type="molecule type" value="Genomic_DNA"/>
</dbReference>
<name>A0ABD1HQK2_SALDI</name>
<feature type="compositionally biased region" description="Basic and acidic residues" evidence="1">
    <location>
        <begin position="458"/>
        <end position="472"/>
    </location>
</feature>
<dbReference type="Proteomes" id="UP001567538">
    <property type="component" value="Unassembled WGS sequence"/>
</dbReference>
<proteinExistence type="predicted"/>
<comment type="caution">
    <text evidence="2">The sequence shown here is derived from an EMBL/GenBank/DDBJ whole genome shotgun (WGS) entry which is preliminary data.</text>
</comment>
<evidence type="ECO:0000313" key="2">
    <source>
        <dbReference type="EMBL" id="KAL1558765.1"/>
    </source>
</evidence>
<evidence type="ECO:0000256" key="1">
    <source>
        <dbReference type="SAM" id="MobiDB-lite"/>
    </source>
</evidence>